<evidence type="ECO:0000313" key="13">
    <source>
        <dbReference type="Proteomes" id="UP000612282"/>
    </source>
</evidence>
<dbReference type="InterPro" id="IPR035965">
    <property type="entry name" value="PAS-like_dom_sf"/>
</dbReference>
<dbReference type="Gene3D" id="3.30.450.40">
    <property type="match status" value="1"/>
</dbReference>
<comment type="catalytic activity">
    <reaction evidence="1">
        <text>ATP + protein L-histidine = ADP + protein N-phospho-L-histidine.</text>
        <dbReference type="EC" id="2.7.13.3"/>
    </reaction>
</comment>
<dbReference type="InterPro" id="IPR050351">
    <property type="entry name" value="BphY/WalK/GraS-like"/>
</dbReference>
<evidence type="ECO:0000256" key="4">
    <source>
        <dbReference type="ARBA" id="ARBA00022553"/>
    </source>
</evidence>
<dbReference type="PANTHER" id="PTHR42878:SF7">
    <property type="entry name" value="SENSOR HISTIDINE KINASE GLRK"/>
    <property type="match status" value="1"/>
</dbReference>
<dbReference type="SMART" id="SM00388">
    <property type="entry name" value="HisKA"/>
    <property type="match status" value="1"/>
</dbReference>
<proteinExistence type="predicted"/>
<dbReference type="SUPFAM" id="SSF55874">
    <property type="entry name" value="ATPase domain of HSP90 chaperone/DNA topoisomerase II/histidine kinase"/>
    <property type="match status" value="1"/>
</dbReference>
<dbReference type="Gene3D" id="3.30.450.20">
    <property type="entry name" value="PAS domain"/>
    <property type="match status" value="1"/>
</dbReference>
<dbReference type="SMART" id="SM00387">
    <property type="entry name" value="HATPase_c"/>
    <property type="match status" value="1"/>
</dbReference>
<evidence type="ECO:0000256" key="3">
    <source>
        <dbReference type="ARBA" id="ARBA00012438"/>
    </source>
</evidence>
<dbReference type="SUPFAM" id="SSF55785">
    <property type="entry name" value="PYP-like sensor domain (PAS domain)"/>
    <property type="match status" value="1"/>
</dbReference>
<keyword evidence="6" id="KW-0547">Nucleotide-binding</keyword>
<dbReference type="Pfam" id="PF08448">
    <property type="entry name" value="PAS_4"/>
    <property type="match status" value="1"/>
</dbReference>
<evidence type="ECO:0000256" key="6">
    <source>
        <dbReference type="ARBA" id="ARBA00022741"/>
    </source>
</evidence>
<comment type="subcellular location">
    <subcellularLocation>
        <location evidence="2">Cell membrane</location>
    </subcellularLocation>
</comment>
<dbReference type="InterPro" id="IPR013656">
    <property type="entry name" value="PAS_4"/>
</dbReference>
<keyword evidence="7" id="KW-0418">Kinase</keyword>
<evidence type="ECO:0000256" key="7">
    <source>
        <dbReference type="ARBA" id="ARBA00022777"/>
    </source>
</evidence>
<dbReference type="EC" id="2.7.13.3" evidence="3"/>
<dbReference type="PANTHER" id="PTHR42878">
    <property type="entry name" value="TWO-COMPONENT HISTIDINE KINASE"/>
    <property type="match status" value="1"/>
</dbReference>
<dbReference type="SUPFAM" id="SSF55781">
    <property type="entry name" value="GAF domain-like"/>
    <property type="match status" value="1"/>
</dbReference>
<keyword evidence="13" id="KW-1185">Reference proteome</keyword>
<dbReference type="InterPro" id="IPR005467">
    <property type="entry name" value="His_kinase_dom"/>
</dbReference>
<dbReference type="EMBL" id="BOMG01000101">
    <property type="protein sequence ID" value="GID59760.1"/>
    <property type="molecule type" value="Genomic_DNA"/>
</dbReference>
<organism evidence="12 13">
    <name type="scientific">Actinoplanes couchii</name>
    <dbReference type="NCBI Taxonomy" id="403638"/>
    <lineage>
        <taxon>Bacteria</taxon>
        <taxon>Bacillati</taxon>
        <taxon>Actinomycetota</taxon>
        <taxon>Actinomycetes</taxon>
        <taxon>Micromonosporales</taxon>
        <taxon>Micromonosporaceae</taxon>
        <taxon>Actinoplanes</taxon>
    </lineage>
</organism>
<dbReference type="InterPro" id="IPR036890">
    <property type="entry name" value="HATPase_C_sf"/>
</dbReference>
<evidence type="ECO:0000259" key="11">
    <source>
        <dbReference type="PROSITE" id="PS50109"/>
    </source>
</evidence>
<dbReference type="RefSeq" id="WP_239145846.1">
    <property type="nucleotide sequence ID" value="NZ_BAAAQE010000068.1"/>
</dbReference>
<keyword evidence="5" id="KW-0808">Transferase</keyword>
<reference evidence="12 13" key="1">
    <citation type="submission" date="2021-01" db="EMBL/GenBank/DDBJ databases">
        <title>Whole genome shotgun sequence of Actinoplanes couchii NBRC 106145.</title>
        <authorList>
            <person name="Komaki H."/>
            <person name="Tamura T."/>
        </authorList>
    </citation>
    <scope>NUCLEOTIDE SEQUENCE [LARGE SCALE GENOMIC DNA]</scope>
    <source>
        <strain evidence="12 13">NBRC 106145</strain>
    </source>
</reference>
<keyword evidence="4" id="KW-0597">Phosphoprotein</keyword>
<evidence type="ECO:0000256" key="10">
    <source>
        <dbReference type="ARBA" id="ARBA00039401"/>
    </source>
</evidence>
<dbReference type="PRINTS" id="PR00344">
    <property type="entry name" value="BCTRLSENSOR"/>
</dbReference>
<gene>
    <name evidence="12" type="ORF">Aco03nite_081640</name>
</gene>
<dbReference type="Pfam" id="PF02518">
    <property type="entry name" value="HATPase_c"/>
    <property type="match status" value="1"/>
</dbReference>
<evidence type="ECO:0000256" key="1">
    <source>
        <dbReference type="ARBA" id="ARBA00000085"/>
    </source>
</evidence>
<evidence type="ECO:0000313" key="12">
    <source>
        <dbReference type="EMBL" id="GID59760.1"/>
    </source>
</evidence>
<dbReference type="InterPro" id="IPR029016">
    <property type="entry name" value="GAF-like_dom_sf"/>
</dbReference>
<dbReference type="PROSITE" id="PS50109">
    <property type="entry name" value="HIS_KIN"/>
    <property type="match status" value="1"/>
</dbReference>
<evidence type="ECO:0000256" key="2">
    <source>
        <dbReference type="ARBA" id="ARBA00004236"/>
    </source>
</evidence>
<dbReference type="InterPro" id="IPR003661">
    <property type="entry name" value="HisK_dim/P_dom"/>
</dbReference>
<dbReference type="InterPro" id="IPR004358">
    <property type="entry name" value="Sig_transdc_His_kin-like_C"/>
</dbReference>
<dbReference type="CDD" id="cd00082">
    <property type="entry name" value="HisKA"/>
    <property type="match status" value="1"/>
</dbReference>
<keyword evidence="9" id="KW-0902">Two-component regulatory system</keyword>
<dbReference type="Gene3D" id="1.10.287.130">
    <property type="match status" value="1"/>
</dbReference>
<dbReference type="SUPFAM" id="SSF47384">
    <property type="entry name" value="Homodimeric domain of signal transducing histidine kinase"/>
    <property type="match status" value="1"/>
</dbReference>
<dbReference type="Pfam" id="PF00512">
    <property type="entry name" value="HisKA"/>
    <property type="match status" value="1"/>
</dbReference>
<comment type="caution">
    <text evidence="12">The sequence shown here is derived from an EMBL/GenBank/DDBJ whole genome shotgun (WGS) entry which is preliminary data.</text>
</comment>
<accession>A0ABQ3XMY7</accession>
<dbReference type="Proteomes" id="UP000612282">
    <property type="component" value="Unassembled WGS sequence"/>
</dbReference>
<protein>
    <recommendedName>
        <fullName evidence="10">Sensor-like histidine kinase SenX3</fullName>
        <ecNumber evidence="3">2.7.13.3</ecNumber>
    </recommendedName>
</protein>
<evidence type="ECO:0000256" key="5">
    <source>
        <dbReference type="ARBA" id="ARBA00022679"/>
    </source>
</evidence>
<evidence type="ECO:0000256" key="8">
    <source>
        <dbReference type="ARBA" id="ARBA00022840"/>
    </source>
</evidence>
<dbReference type="InterPro" id="IPR036097">
    <property type="entry name" value="HisK_dim/P_sf"/>
</dbReference>
<feature type="domain" description="Histidine kinase" evidence="11">
    <location>
        <begin position="338"/>
        <end position="551"/>
    </location>
</feature>
<dbReference type="Gene3D" id="3.30.565.10">
    <property type="entry name" value="Histidine kinase-like ATPase, C-terminal domain"/>
    <property type="match status" value="1"/>
</dbReference>
<name>A0ABQ3XMY7_9ACTN</name>
<keyword evidence="8" id="KW-0067">ATP-binding</keyword>
<evidence type="ECO:0000256" key="9">
    <source>
        <dbReference type="ARBA" id="ARBA00023012"/>
    </source>
</evidence>
<dbReference type="InterPro" id="IPR003594">
    <property type="entry name" value="HATPase_dom"/>
</dbReference>
<sequence>MGIQAEAGTERERARVRELREYHLLDTPAAAELQSVVRVAAAVAKVPTATLNLLDDRMQYQLTTVGFPGRQCDRDDAMCAVRLHEGVFVHVPDARADPVFRDNPWVTGVLGRIVFYASAPLISPAGHVMGTLCVFDSEPGRLSEEQIAGLVDLAGIVVAFFERRRNARLTARLKETIQAREQWTRTVLDSIDEAVVAVGGDGRVLMVNRAARDIHPPEVDMTGDLDGAAQRFHLFQPDGETPVEDEDLPLRVTMRTGEAVRGREMVIRGTTRGNRSVRANAAPLRSATGEVNGAVVAIHDVTAERTRRRIIEEAHSRLATANAELRRSNSDLTDFAGAVSHDLVAPLAAVGGYLDLLSDLDPGEGGAEGGRTDEWVRSAAQAVVRMRDLIDALLGYAAAGSAPVRHRPVPLGDLLAQVLQDLAGDIGVAGARVSVPTDLPTLTGDPVLIRQLLQNLIGNAIKYRDPSRPCRIDISAGTDSVLIADNGIGIPPERREEVFDMFTRVDGVPVPGHGIGLSSCLRIAERHGGAITIGETLGGGTTVVVTLPGKPSDHG</sequence>